<gene>
    <name evidence="1" type="ORF">Q73A0000_05660</name>
</gene>
<dbReference type="RefSeq" id="WP_193813102.1">
    <property type="nucleotide sequence ID" value="NZ_CP040442.1"/>
</dbReference>
<reference evidence="1 2" key="1">
    <citation type="submission" date="2019-05" db="EMBL/GenBank/DDBJ databases">
        <title>Chryseobacterium sp. isolated from King George Island, maritime Antarctica.</title>
        <authorList>
            <person name="Peng X."/>
        </authorList>
    </citation>
    <scope>NUCLEOTIDE SEQUENCE [LARGE SCALE GENOMIC DNA]</scope>
    <source>
        <strain evidence="1 2">7-3A</strain>
    </source>
</reference>
<dbReference type="PROSITE" id="PS51257">
    <property type="entry name" value="PROKAR_LIPOPROTEIN"/>
    <property type="match status" value="1"/>
</dbReference>
<name>A0A7M2Y8C6_9FLAO</name>
<keyword evidence="2" id="KW-1185">Reference proteome</keyword>
<dbReference type="Proteomes" id="UP000594195">
    <property type="component" value="Chromosome"/>
</dbReference>
<dbReference type="KEGG" id="kfa:Q73A0000_05660"/>
<dbReference type="AlphaFoldDB" id="A0A7M2Y8C6"/>
<evidence type="ECO:0000313" key="1">
    <source>
        <dbReference type="EMBL" id="QOW09885.1"/>
    </source>
</evidence>
<dbReference type="EMBL" id="CP040442">
    <property type="protein sequence ID" value="QOW09885.1"/>
    <property type="molecule type" value="Genomic_DNA"/>
</dbReference>
<organism evidence="1 2">
    <name type="scientific">Kaistella flava</name>
    <name type="common">ex Peng et al. 2021</name>
    <dbReference type="NCBI Taxonomy" id="2038776"/>
    <lineage>
        <taxon>Bacteria</taxon>
        <taxon>Pseudomonadati</taxon>
        <taxon>Bacteroidota</taxon>
        <taxon>Flavobacteriia</taxon>
        <taxon>Flavobacteriales</taxon>
        <taxon>Weeksellaceae</taxon>
        <taxon>Chryseobacterium group</taxon>
        <taxon>Kaistella</taxon>
    </lineage>
</organism>
<protein>
    <submittedName>
        <fullName evidence="1">Uncharacterized protein</fullName>
    </submittedName>
</protein>
<sequence>MKYLQFVLILFLISCFDNKQDIKLVKVAYYDNKYQIEIVTDLNEKRIYFYNTKNYGPTPYPPPTMETFSSEIGFENYKKESAEYDNQNYISPFSAKLTEIEITDIKNRSKVMMNQKSEVSEFNAFHTNVLIFDSNGKFKNLNFDQVISKFNKNYLSNILNIAKSKTNNNANLKILNELTEEL</sequence>
<evidence type="ECO:0000313" key="2">
    <source>
        <dbReference type="Proteomes" id="UP000594195"/>
    </source>
</evidence>
<accession>A0A7M2Y8C6</accession>
<proteinExistence type="predicted"/>